<dbReference type="Pfam" id="PF04023">
    <property type="entry name" value="FeoA"/>
    <property type="match status" value="1"/>
</dbReference>
<evidence type="ECO:0000313" key="3">
    <source>
        <dbReference type="EMBL" id="MDM7855179.1"/>
    </source>
</evidence>
<dbReference type="RefSeq" id="WP_289454985.1">
    <property type="nucleotide sequence ID" value="NZ_JAUCGQ010000001.1"/>
</dbReference>
<dbReference type="InterPro" id="IPR038157">
    <property type="entry name" value="FeoA_core_dom"/>
</dbReference>
<sequence>MNLGEWPVATAGRVVSVDLDRRHRLRLGELGVRPGSLVRITHRAAFGGRVVAVGADRFALDATTCARIEVAAPGPATVASVLRTA</sequence>
<keyword evidence="1" id="KW-0408">Iron</keyword>
<dbReference type="SUPFAM" id="SSF50037">
    <property type="entry name" value="C-terminal domain of transcriptional repressors"/>
    <property type="match status" value="1"/>
</dbReference>
<dbReference type="EMBL" id="JAUCGQ010000001">
    <property type="protein sequence ID" value="MDM7855179.1"/>
    <property type="molecule type" value="Genomic_DNA"/>
</dbReference>
<feature type="domain" description="Ferrous iron transporter FeoA-like" evidence="2">
    <location>
        <begin position="1"/>
        <end position="72"/>
    </location>
</feature>
<reference evidence="3 4" key="1">
    <citation type="submission" date="2023-06" db="EMBL/GenBank/DDBJ databases">
        <title>Cellulomonas sp. MW4 Whole genome sequence.</title>
        <authorList>
            <person name="Park S."/>
        </authorList>
    </citation>
    <scope>NUCLEOTIDE SEQUENCE [LARGE SCALE GENOMIC DNA]</scope>
    <source>
        <strain evidence="3 4">MW4</strain>
    </source>
</reference>
<dbReference type="InterPro" id="IPR008988">
    <property type="entry name" value="Transcriptional_repressor_C"/>
</dbReference>
<name>A0ABT7SI13_9CELL</name>
<keyword evidence="4" id="KW-1185">Reference proteome</keyword>
<gene>
    <name evidence="3" type="ORF">QRT04_09565</name>
</gene>
<evidence type="ECO:0000259" key="2">
    <source>
        <dbReference type="SMART" id="SM00899"/>
    </source>
</evidence>
<dbReference type="Proteomes" id="UP001529338">
    <property type="component" value="Unassembled WGS sequence"/>
</dbReference>
<accession>A0ABT7SI13</accession>
<comment type="caution">
    <text evidence="3">The sequence shown here is derived from an EMBL/GenBank/DDBJ whole genome shotgun (WGS) entry which is preliminary data.</text>
</comment>
<evidence type="ECO:0000313" key="4">
    <source>
        <dbReference type="Proteomes" id="UP001529338"/>
    </source>
</evidence>
<evidence type="ECO:0000256" key="1">
    <source>
        <dbReference type="ARBA" id="ARBA00023004"/>
    </source>
</evidence>
<dbReference type="InterPro" id="IPR007167">
    <property type="entry name" value="Fe-transptr_FeoA-like"/>
</dbReference>
<proteinExistence type="predicted"/>
<protein>
    <submittedName>
        <fullName evidence="3">Ferrous iron transport protein A</fullName>
    </submittedName>
</protein>
<organism evidence="3 4">
    <name type="scientific">Cellulomonas alba</name>
    <dbReference type="NCBI Taxonomy" id="3053467"/>
    <lineage>
        <taxon>Bacteria</taxon>
        <taxon>Bacillati</taxon>
        <taxon>Actinomycetota</taxon>
        <taxon>Actinomycetes</taxon>
        <taxon>Micrococcales</taxon>
        <taxon>Cellulomonadaceae</taxon>
        <taxon>Cellulomonas</taxon>
    </lineage>
</organism>
<dbReference type="SMART" id="SM00899">
    <property type="entry name" value="FeoA"/>
    <property type="match status" value="1"/>
</dbReference>
<dbReference type="Gene3D" id="2.30.30.90">
    <property type="match status" value="1"/>
</dbReference>